<dbReference type="Gene3D" id="1.25.40.10">
    <property type="entry name" value="Tetratricopeptide repeat domain"/>
    <property type="match status" value="1"/>
</dbReference>
<dbReference type="InterPro" id="IPR011990">
    <property type="entry name" value="TPR-like_helical_dom_sf"/>
</dbReference>
<dbReference type="Proteomes" id="UP001597218">
    <property type="component" value="Unassembled WGS sequence"/>
</dbReference>
<comment type="caution">
    <text evidence="1">The sequence shown here is derived from an EMBL/GenBank/DDBJ whole genome shotgun (WGS) entry which is preliminary data.</text>
</comment>
<dbReference type="EMBL" id="JBHUGI010000032">
    <property type="protein sequence ID" value="MFD1928848.1"/>
    <property type="molecule type" value="Genomic_DNA"/>
</dbReference>
<evidence type="ECO:0000313" key="1">
    <source>
        <dbReference type="EMBL" id="MFD1928848.1"/>
    </source>
</evidence>
<keyword evidence="2" id="KW-1185">Reference proteome</keyword>
<dbReference type="Pfam" id="PF14559">
    <property type="entry name" value="TPR_19"/>
    <property type="match status" value="1"/>
</dbReference>
<evidence type="ECO:0000313" key="2">
    <source>
        <dbReference type="Proteomes" id="UP001597218"/>
    </source>
</evidence>
<proteinExistence type="predicted"/>
<reference evidence="2" key="1">
    <citation type="journal article" date="2019" name="Int. J. Syst. Evol. Microbiol.">
        <title>The Global Catalogue of Microorganisms (GCM) 10K type strain sequencing project: providing services to taxonomists for standard genome sequencing and annotation.</title>
        <authorList>
            <consortium name="The Broad Institute Genomics Platform"/>
            <consortium name="The Broad Institute Genome Sequencing Center for Infectious Disease"/>
            <person name="Wu L."/>
            <person name="Ma J."/>
        </authorList>
    </citation>
    <scope>NUCLEOTIDE SEQUENCE [LARGE SCALE GENOMIC DNA]</scope>
    <source>
        <strain evidence="2">CGMCC 4.7177</strain>
    </source>
</reference>
<organism evidence="1 2">
    <name type="scientific">Sporosarcina siberiensis</name>
    <dbReference type="NCBI Taxonomy" id="1365606"/>
    <lineage>
        <taxon>Bacteria</taxon>
        <taxon>Bacillati</taxon>
        <taxon>Bacillota</taxon>
        <taxon>Bacilli</taxon>
        <taxon>Bacillales</taxon>
        <taxon>Caryophanaceae</taxon>
        <taxon>Sporosarcina</taxon>
    </lineage>
</organism>
<dbReference type="RefSeq" id="WP_381538494.1">
    <property type="nucleotide sequence ID" value="NZ_JBHUGI010000032.1"/>
</dbReference>
<name>A0ABW4SH37_9BACL</name>
<gene>
    <name evidence="1" type="ORF">ACFSFY_12475</name>
</gene>
<dbReference type="SUPFAM" id="SSF48452">
    <property type="entry name" value="TPR-like"/>
    <property type="match status" value="1"/>
</dbReference>
<sequence length="328" mass="38325">MNRLKVTGEKRLQELYGKLKEARRNEPFGFNAHLAQLAFQILDLERKLKIDNPDKQNDFIGIMLEHAFYMKTDRKDPYVAKQTFQQILRIDPHNAEANYRYAFLHYKDGNWTKAISFFKESILHSSPDFPLAEDQVVKAHLFISYSAMMLVKESMRAVDDLQPEESLETEGISIDQLSADVKALLALKEYRLNSNTGEEFISRDRYKELESNVSPGDVWVDLTVEEPYIQSGDLSIRISHQLGNLLKRLLLKSAKQEALPLYELIGNQEEMFHDSEDFNWDNYRQKIRRVKQKLVEVGLPERFIQSVRGTQSYRIEPCTFFIIQHDAE</sequence>
<accession>A0ABW4SH37</accession>
<protein>
    <submittedName>
        <fullName evidence="1">Tetratricopeptide repeat protein</fullName>
    </submittedName>
</protein>